<protein>
    <submittedName>
        <fullName evidence="1">HAD hydrolase-like protein</fullName>
    </submittedName>
</protein>
<keyword evidence="1" id="KW-0378">Hydrolase</keyword>
<dbReference type="InterPro" id="IPR051828">
    <property type="entry name" value="HAD-like_hydrolase_domain"/>
</dbReference>
<dbReference type="RefSeq" id="WP_160628492.1">
    <property type="nucleotide sequence ID" value="NZ_CP047593.1"/>
</dbReference>
<evidence type="ECO:0000313" key="1">
    <source>
        <dbReference type="EMBL" id="QHI69310.1"/>
    </source>
</evidence>
<dbReference type="GO" id="GO:0016787">
    <property type="term" value="F:hydrolase activity"/>
    <property type="evidence" value="ECO:0007669"/>
    <property type="project" value="UniProtKB-KW"/>
</dbReference>
<evidence type="ECO:0000313" key="2">
    <source>
        <dbReference type="Proteomes" id="UP000464954"/>
    </source>
</evidence>
<dbReference type="InterPro" id="IPR036412">
    <property type="entry name" value="HAD-like_sf"/>
</dbReference>
<dbReference type="InterPro" id="IPR023214">
    <property type="entry name" value="HAD_sf"/>
</dbReference>
<dbReference type="KEGG" id="taer:GT409_07550"/>
<name>A0A6P1M3X7_9BACT</name>
<reference evidence="1 2" key="1">
    <citation type="submission" date="2020-01" db="EMBL/GenBank/DDBJ databases">
        <title>Ponticoccus aerotolerans gen. nov., sp. nov., an anaerobic bacterium and proposal of Ponticoccusceae fam. nov., Ponticoccusles ord. nov. and Ponticoccuse classis nov. in the phylum Kiritimatiellaeota.</title>
        <authorList>
            <person name="Zhou L.Y."/>
            <person name="Du Z.J."/>
        </authorList>
    </citation>
    <scope>NUCLEOTIDE SEQUENCE [LARGE SCALE GENOMIC DNA]</scope>
    <source>
        <strain evidence="1 2">S-5007</strain>
    </source>
</reference>
<organism evidence="1 2">
    <name type="scientific">Tichowtungia aerotolerans</name>
    <dbReference type="NCBI Taxonomy" id="2697043"/>
    <lineage>
        <taxon>Bacteria</taxon>
        <taxon>Pseudomonadati</taxon>
        <taxon>Kiritimatiellota</taxon>
        <taxon>Tichowtungiia</taxon>
        <taxon>Tichowtungiales</taxon>
        <taxon>Tichowtungiaceae</taxon>
        <taxon>Tichowtungia</taxon>
    </lineage>
</organism>
<proteinExistence type="predicted"/>
<dbReference type="PANTHER" id="PTHR46191">
    <property type="match status" value="1"/>
</dbReference>
<dbReference type="EMBL" id="CP047593">
    <property type="protein sequence ID" value="QHI69310.1"/>
    <property type="molecule type" value="Genomic_DNA"/>
</dbReference>
<keyword evidence="2" id="KW-1185">Reference proteome</keyword>
<dbReference type="Pfam" id="PF00702">
    <property type="entry name" value="Hydrolase"/>
    <property type="match status" value="1"/>
</dbReference>
<sequence>MNILTDRIQELSRPLEPLPTGTALCLKPLDDIDTVLFDIYGTLLISGSGDVGTAAATDSSEALVQSLIVSGYEGDHERAGELGPGLLRTEIEHWHEIARDAGTDYPEVEISRVWKKLIQRFQSLEILKHDDDPMRIERLAVEYECRVNPVWPMPAAQSTIENLQARGFRLGIVSNAQFYTPLIMETLFGKPLEELGFEPNLCVFSYKALRAKPSIELFQTLETKTDWSKTLYVGNDMLNDIWTASQVGCRTCLFAGDRRSLRLRKKDKHCKHLAADAVVDHLHQITEMV</sequence>
<gene>
    <name evidence="1" type="ORF">GT409_07550</name>
</gene>
<accession>A0A6P1M3X7</accession>
<dbReference type="AlphaFoldDB" id="A0A6P1M3X7"/>
<dbReference type="SUPFAM" id="SSF56784">
    <property type="entry name" value="HAD-like"/>
    <property type="match status" value="1"/>
</dbReference>
<dbReference type="Gene3D" id="3.40.50.1000">
    <property type="entry name" value="HAD superfamily/HAD-like"/>
    <property type="match status" value="1"/>
</dbReference>
<dbReference type="PANTHER" id="PTHR46191:SF2">
    <property type="entry name" value="HALOACID DEHALOGENASE-LIKE HYDROLASE DOMAIN-CONTAINING PROTEIN 3"/>
    <property type="match status" value="1"/>
</dbReference>
<dbReference type="Proteomes" id="UP000464954">
    <property type="component" value="Chromosome"/>
</dbReference>